<keyword evidence="1" id="KW-0812">Transmembrane</keyword>
<dbReference type="Proteomes" id="UP000192907">
    <property type="component" value="Unassembled WGS sequence"/>
</dbReference>
<evidence type="ECO:0000313" key="2">
    <source>
        <dbReference type="EMBL" id="SMF13547.1"/>
    </source>
</evidence>
<feature type="transmembrane region" description="Helical" evidence="1">
    <location>
        <begin position="419"/>
        <end position="439"/>
    </location>
</feature>
<gene>
    <name evidence="2" type="ORF">SAMN06296036_105242</name>
</gene>
<accession>A0A1Y6BIP9</accession>
<protein>
    <submittedName>
        <fullName evidence="2">Uncharacterized protein</fullName>
    </submittedName>
</protein>
<proteinExistence type="predicted"/>
<feature type="transmembrane region" description="Helical" evidence="1">
    <location>
        <begin position="197"/>
        <end position="218"/>
    </location>
</feature>
<feature type="transmembrane region" description="Helical" evidence="1">
    <location>
        <begin position="347"/>
        <end position="369"/>
    </location>
</feature>
<name>A0A1Y6BIP9_9BACT</name>
<feature type="transmembrane region" description="Helical" evidence="1">
    <location>
        <begin position="155"/>
        <end position="177"/>
    </location>
</feature>
<dbReference type="EMBL" id="FWZT01000005">
    <property type="protein sequence ID" value="SMF13547.1"/>
    <property type="molecule type" value="Genomic_DNA"/>
</dbReference>
<feature type="transmembrane region" description="Helical" evidence="1">
    <location>
        <begin position="113"/>
        <end position="143"/>
    </location>
</feature>
<keyword evidence="3" id="KW-1185">Reference proteome</keyword>
<organism evidence="2 3">
    <name type="scientific">Pseudobacteriovorax antillogorgiicola</name>
    <dbReference type="NCBI Taxonomy" id="1513793"/>
    <lineage>
        <taxon>Bacteria</taxon>
        <taxon>Pseudomonadati</taxon>
        <taxon>Bdellovibrionota</taxon>
        <taxon>Oligoflexia</taxon>
        <taxon>Oligoflexales</taxon>
        <taxon>Pseudobacteriovoracaceae</taxon>
        <taxon>Pseudobacteriovorax</taxon>
    </lineage>
</organism>
<keyword evidence="1" id="KW-1133">Transmembrane helix</keyword>
<dbReference type="OrthoDB" id="10019096at2"/>
<feature type="transmembrane region" description="Helical" evidence="1">
    <location>
        <begin position="381"/>
        <end position="399"/>
    </location>
</feature>
<dbReference type="AlphaFoldDB" id="A0A1Y6BIP9"/>
<evidence type="ECO:0000313" key="3">
    <source>
        <dbReference type="Proteomes" id="UP000192907"/>
    </source>
</evidence>
<reference evidence="3" key="1">
    <citation type="submission" date="2017-04" db="EMBL/GenBank/DDBJ databases">
        <authorList>
            <person name="Varghese N."/>
            <person name="Submissions S."/>
        </authorList>
    </citation>
    <scope>NUCLEOTIDE SEQUENCE [LARGE SCALE GENOMIC DNA]</scope>
    <source>
        <strain evidence="3">RKEM611</strain>
    </source>
</reference>
<sequence>MIFSSRPATSKTLKQGRVGLGLILMSMLFMRLVWMDLRTYSVTADPKAVAVLENTASATCTLQDKTVIYPQHIVPRQHLSEWADSHLYRLFLMASCESGLLNVRSYVRMNQGLLVLCVVLCVFISRFFTKSWLLCITTAAVLMSRGRLISANGDISGQAMMTALVTLWVAVACHWLRSGSRWSRNFVLVFPLALTWVDFSLGFIGMAVVLAYGTLYLIRRWMTIPLFQKLRWDLSQSRRLATCPPQVQPDPNPGSLTSVLRSLLGWREPLEWGYRPLQLRYEAGSLLRSLDVPFVLWLQHKRQWKPLILTFGVGGLVQLAYVVFTLSHHREIWWLQSWFALKPWFDGFFMSVDLDIAASFCILGLCLLFSPVWGLTSFWEATWLLFWTLGLAAIGAYVWDSFTWQIAGVGAHMGKAGEILLWFEPLLITFALVGIYHLMRAVDQKLRSL</sequence>
<keyword evidence="1" id="KW-0472">Membrane</keyword>
<feature type="transmembrane region" description="Helical" evidence="1">
    <location>
        <begin position="307"/>
        <end position="327"/>
    </location>
</feature>
<feature type="transmembrane region" description="Helical" evidence="1">
    <location>
        <begin position="16"/>
        <end position="34"/>
    </location>
</feature>
<dbReference type="RefSeq" id="WP_132317227.1">
    <property type="nucleotide sequence ID" value="NZ_FWZT01000005.1"/>
</dbReference>
<evidence type="ECO:0000256" key="1">
    <source>
        <dbReference type="SAM" id="Phobius"/>
    </source>
</evidence>